<comment type="caution">
    <text evidence="1">The sequence shown here is derived from an EMBL/GenBank/DDBJ whole genome shotgun (WGS) entry which is preliminary data.</text>
</comment>
<protein>
    <recommendedName>
        <fullName evidence="3">AbiEi antitoxin C-terminal domain-containing protein</fullName>
    </recommendedName>
</protein>
<gene>
    <name evidence="1" type="ORF">GCM10017579_01030</name>
</gene>
<sequence>MSDATDEQAAFDREHAALLLDAQRRMQDGVTSHAQLVASGLSRIDIERGVRRNELRRVHPRVYVNHTGPLTWEQRAWAAVLYADPAVLCWGSLEAPKGRDDGRPIHVAIDHSRKVMPQPGIVVHRMRGLSLKAYGGTPPRLEVEDNALAMANEAKTEIDAIARVAEVASRSYVTAATLQSALDRARLDDLAQLGAVTARLRFHQVFGTPRQTAARLGRILTRNGWTGTIRDCGESCTANQ</sequence>
<reference evidence="1" key="2">
    <citation type="submission" date="2023-01" db="EMBL/GenBank/DDBJ databases">
        <authorList>
            <person name="Sun Q."/>
            <person name="Evtushenko L."/>
        </authorList>
    </citation>
    <scope>NUCLEOTIDE SEQUENCE</scope>
    <source>
        <strain evidence="1">VKM Ac-1246</strain>
    </source>
</reference>
<accession>A0ABQ5SPK1</accession>
<dbReference type="Proteomes" id="UP001142292">
    <property type="component" value="Unassembled WGS sequence"/>
</dbReference>
<evidence type="ECO:0000313" key="1">
    <source>
        <dbReference type="EMBL" id="GLJ66067.1"/>
    </source>
</evidence>
<evidence type="ECO:0008006" key="3">
    <source>
        <dbReference type="Google" id="ProtNLM"/>
    </source>
</evidence>
<dbReference type="RefSeq" id="WP_189117148.1">
    <property type="nucleotide sequence ID" value="NZ_BMRK01000002.1"/>
</dbReference>
<keyword evidence="2" id="KW-1185">Reference proteome</keyword>
<dbReference type="EMBL" id="BSEL01000001">
    <property type="protein sequence ID" value="GLJ66067.1"/>
    <property type="molecule type" value="Genomic_DNA"/>
</dbReference>
<reference evidence="1" key="1">
    <citation type="journal article" date="2014" name="Int. J. Syst. Evol. Microbiol.">
        <title>Complete genome of a new Firmicutes species belonging to the dominant human colonic microbiota ('Ruminococcus bicirculans') reveals two chromosomes and a selective capacity to utilize plant glucans.</title>
        <authorList>
            <consortium name="NISC Comparative Sequencing Program"/>
            <person name="Wegmann U."/>
            <person name="Louis P."/>
            <person name="Goesmann A."/>
            <person name="Henrissat B."/>
            <person name="Duncan S.H."/>
            <person name="Flint H.J."/>
        </authorList>
    </citation>
    <scope>NUCLEOTIDE SEQUENCE</scope>
    <source>
        <strain evidence="1">VKM Ac-1246</strain>
    </source>
</reference>
<proteinExistence type="predicted"/>
<organism evidence="1 2">
    <name type="scientific">Nocardioides luteus</name>
    <dbReference type="NCBI Taxonomy" id="1844"/>
    <lineage>
        <taxon>Bacteria</taxon>
        <taxon>Bacillati</taxon>
        <taxon>Actinomycetota</taxon>
        <taxon>Actinomycetes</taxon>
        <taxon>Propionibacteriales</taxon>
        <taxon>Nocardioidaceae</taxon>
        <taxon>Nocardioides</taxon>
    </lineage>
</organism>
<evidence type="ECO:0000313" key="2">
    <source>
        <dbReference type="Proteomes" id="UP001142292"/>
    </source>
</evidence>
<name>A0ABQ5SPK1_9ACTN</name>